<dbReference type="AlphaFoldDB" id="A0A285HWT6"/>
<dbReference type="InterPro" id="IPR023631">
    <property type="entry name" value="Amidase_dom"/>
</dbReference>
<dbReference type="Gene3D" id="3.90.1300.10">
    <property type="entry name" value="Amidase signature (AS) domain"/>
    <property type="match status" value="1"/>
</dbReference>
<evidence type="ECO:0000313" key="4">
    <source>
        <dbReference type="EMBL" id="SNY39266.1"/>
    </source>
</evidence>
<dbReference type="GO" id="GO:0016740">
    <property type="term" value="F:transferase activity"/>
    <property type="evidence" value="ECO:0007669"/>
    <property type="project" value="UniProtKB-KW"/>
</dbReference>
<dbReference type="InterPro" id="IPR036928">
    <property type="entry name" value="AS_sf"/>
</dbReference>
<keyword evidence="6" id="KW-1185">Reference proteome</keyword>
<evidence type="ECO:0000313" key="5">
    <source>
        <dbReference type="Proteomes" id="UP000231655"/>
    </source>
</evidence>
<dbReference type="Proteomes" id="UP000231655">
    <property type="component" value="Unassembled WGS sequence"/>
</dbReference>
<dbReference type="RefSeq" id="WP_097144693.1">
    <property type="nucleotide sequence ID" value="NZ_OBEA01000001.1"/>
</dbReference>
<evidence type="ECO:0000313" key="3">
    <source>
        <dbReference type="EMBL" id="PJE28016.1"/>
    </source>
</evidence>
<accession>A0A285HWT6</accession>
<dbReference type="OrthoDB" id="9777859at2"/>
<reference evidence="3 6" key="2">
    <citation type="journal article" date="2018" name="Int. J. Syst. Evol. Microbiol.">
        <title>Pseudooceanicola lipolyticus sp. nov., a marine alphaproteobacterium, reclassification of Oceanicola flagellatus as Pseudooceanicola flagellatus comb. nov. and emended description of the genus Pseudooceanicola.</title>
        <authorList>
            <person name="Huang M.-M."/>
            <person name="Guo L.-L."/>
            <person name="Wu Y.-H."/>
            <person name="Lai Q.-L."/>
            <person name="Shao Z.-Z."/>
            <person name="Wang C.-S."/>
            <person name="Wu M."/>
            <person name="Xu X.-W."/>
        </authorList>
    </citation>
    <scope>NUCLEOTIDE SEQUENCE [LARGE SCALE GENOMIC DNA]</scope>
    <source>
        <strain evidence="3 6">Ar-45</strain>
    </source>
</reference>
<protein>
    <submittedName>
        <fullName evidence="3">Amidase</fullName>
    </submittedName>
    <submittedName>
        <fullName evidence="4">Aspartyl-tRNA(Asn)/glutamyl-tRNA(Gln) amidotransferase subunit A</fullName>
    </submittedName>
</protein>
<name>A0A285HWT6_9RHOB</name>
<dbReference type="Proteomes" id="UP000231702">
    <property type="component" value="Unassembled WGS sequence"/>
</dbReference>
<dbReference type="SUPFAM" id="SSF75304">
    <property type="entry name" value="Amidase signature (AS) enzymes"/>
    <property type="match status" value="1"/>
</dbReference>
<reference evidence="4 5" key="1">
    <citation type="submission" date="2017-09" db="EMBL/GenBank/DDBJ databases">
        <authorList>
            <person name="Ehlers B."/>
            <person name="Leendertz F.H."/>
        </authorList>
    </citation>
    <scope>NUCLEOTIDE SEQUENCE [LARGE SCALE GENOMIC DNA]</scope>
    <source>
        <strain evidence="4 5">CGMCC 1.12662</strain>
    </source>
</reference>
<dbReference type="PANTHER" id="PTHR11895:SF7">
    <property type="entry name" value="GLUTAMYL-TRNA(GLN) AMIDOTRANSFERASE SUBUNIT A, MITOCHONDRIAL"/>
    <property type="match status" value="1"/>
</dbReference>
<gene>
    <name evidence="3" type="ORF">CVM39_13015</name>
    <name evidence="4" type="ORF">SAMN06297129_0558</name>
</gene>
<dbReference type="EMBL" id="PGTD01000017">
    <property type="protein sequence ID" value="PJE28016.1"/>
    <property type="molecule type" value="Genomic_DNA"/>
</dbReference>
<evidence type="ECO:0000259" key="2">
    <source>
        <dbReference type="Pfam" id="PF01425"/>
    </source>
</evidence>
<proteinExistence type="inferred from homology"/>
<dbReference type="InterPro" id="IPR000120">
    <property type="entry name" value="Amidase"/>
</dbReference>
<evidence type="ECO:0000313" key="6">
    <source>
        <dbReference type="Proteomes" id="UP000231702"/>
    </source>
</evidence>
<comment type="similarity">
    <text evidence="1">Belongs to the amidase family.</text>
</comment>
<evidence type="ECO:0000256" key="1">
    <source>
        <dbReference type="ARBA" id="ARBA00009199"/>
    </source>
</evidence>
<organism evidence="4 5">
    <name type="scientific">Pseudooceanicola antarcticus</name>
    <dbReference type="NCBI Taxonomy" id="1247613"/>
    <lineage>
        <taxon>Bacteria</taxon>
        <taxon>Pseudomonadati</taxon>
        <taxon>Pseudomonadota</taxon>
        <taxon>Alphaproteobacteria</taxon>
        <taxon>Rhodobacterales</taxon>
        <taxon>Paracoccaceae</taxon>
        <taxon>Pseudooceanicola</taxon>
    </lineage>
</organism>
<dbReference type="EMBL" id="OBEA01000001">
    <property type="protein sequence ID" value="SNY39266.1"/>
    <property type="molecule type" value="Genomic_DNA"/>
</dbReference>
<feature type="domain" description="Amidase" evidence="2">
    <location>
        <begin position="25"/>
        <end position="433"/>
    </location>
</feature>
<sequence length="443" mass="46092">MAELWSLPAHALVAGYAAREFTPSEVLESVLGRCDAINPSINAVIARDDAAARRMARASDARWGAGKPLSDLDGVPVSIKDNLLMAGLPATWGNRGLRDNVPAHDELPVARLRAGGAVLFAKTNVPELTVQGYTDNLLHGPTGLPFAPELTPGGSSGGAVAAVAAGIGPLALCTDGGGSIRRPAAHAGLFGLKPGAGRIPRGAGFPAILGAFEVAGPIGRDARDVETMFRWLGSSVETATTAPRRILYARHFAGQPVDPKILRASDGAAEELRRLGHEVVARDTFDVLAGIDAIWPVISTAGVAWLCDSDARINETAGEAVQAMARAGRALSARDYAGALVAIEALRLDYQRAMAGFDLLMTPAIAAFSWPREKTHPEVIDGQPVGPRGHAVFTAFANALGLPAMTLPLAAPPGGLPCGVQLVGMQGADELLLQIARSWPEAR</sequence>
<dbReference type="PANTHER" id="PTHR11895">
    <property type="entry name" value="TRANSAMIDASE"/>
    <property type="match status" value="1"/>
</dbReference>
<dbReference type="Pfam" id="PF01425">
    <property type="entry name" value="Amidase"/>
    <property type="match status" value="1"/>
</dbReference>
<keyword evidence="4" id="KW-0808">Transferase</keyword>